<keyword evidence="3 6" id="KW-0812">Transmembrane</keyword>
<dbReference type="NCBIfam" id="TIGR00728">
    <property type="entry name" value="OPT_sfam"/>
    <property type="match status" value="1"/>
</dbReference>
<feature type="transmembrane region" description="Helical" evidence="6">
    <location>
        <begin position="48"/>
        <end position="67"/>
    </location>
</feature>
<feature type="transmembrane region" description="Helical" evidence="6">
    <location>
        <begin position="629"/>
        <end position="649"/>
    </location>
</feature>
<feature type="transmembrane region" description="Helical" evidence="6">
    <location>
        <begin position="447"/>
        <end position="471"/>
    </location>
</feature>
<evidence type="ECO:0000256" key="2">
    <source>
        <dbReference type="ARBA" id="ARBA00022448"/>
    </source>
</evidence>
<accession>A0ABQ4TUS7</accession>
<feature type="transmembrane region" description="Helical" evidence="6">
    <location>
        <begin position="104"/>
        <end position="124"/>
    </location>
</feature>
<feature type="transmembrane region" description="Helical" evidence="6">
    <location>
        <begin position="261"/>
        <end position="286"/>
    </location>
</feature>
<dbReference type="Pfam" id="PF03169">
    <property type="entry name" value="OPT"/>
    <property type="match status" value="1"/>
</dbReference>
<feature type="transmembrane region" description="Helical" evidence="6">
    <location>
        <begin position="161"/>
        <end position="182"/>
    </location>
</feature>
<evidence type="ECO:0000313" key="8">
    <source>
        <dbReference type="Proteomes" id="UP001055057"/>
    </source>
</evidence>
<keyword evidence="2" id="KW-0813">Transport</keyword>
<sequence>MDARNPVSRHETEITPRGLVLGAAITVVFMGANVYMGLKTGMTFSSSIPAAMISMACLRLMGGGGILENNIVQTQASAAGTLCNVILVLPGLVLIGHWHGFPFWQTGAVCLLGGWLGVAFSIPLRRALVSGAGLPYPEGAAAAEVLRTGQADANGQGLRNLLGAAGGAGLVALATNGFKLLAEGVLTTVAVGQAAFSIGSGFSLALVGVGYLVGIGACLALLTGVVIAWGVAVPLLTALGPPQGASPHAAAQAVWSGQVRLIGAGIIAVGGLWTVGSLIRPILASIRSGLAAARPSLRDLPRQERDLPITWVAVGALALVLPLAGLFAWFSDGAALGGLLPVLVAAATLFAVLFGFLMAAACGYLAGLLGSSTSPISGIGILTTMVAALLLPLILGRAAGPEGDRFVIAMALLVASVIVTTASIANDNLQDLKTGQLVDATPWRQQVVLIVGVAVGSAVIAPLLSLVYQAYGFVGALPRPGMDPEAAMSVPQSALVTQIAGGIVHGTLPWGMVLTGCVLGAAMVALEVRFKRAGLSFPALTVGIGMYLPLSVEMTIGIGGVLGWLGTRALGRRARGDGAAVEASRRRGVLIASGFLVGESFVGVGLAAVDAATGRSSTLALVGPDFSGAARWLGLAVFAAALAAFYRLVSRAPAADAPA</sequence>
<evidence type="ECO:0000313" key="7">
    <source>
        <dbReference type="EMBL" id="GJE59038.1"/>
    </source>
</evidence>
<dbReference type="InterPro" id="IPR045035">
    <property type="entry name" value="YSL-like"/>
</dbReference>
<feature type="transmembrane region" description="Helical" evidence="6">
    <location>
        <begin position="307"/>
        <end position="330"/>
    </location>
</feature>
<comment type="caution">
    <text evidence="7">The sequence shown here is derived from an EMBL/GenBank/DDBJ whole genome shotgun (WGS) entry which is preliminary data.</text>
</comment>
<feature type="transmembrane region" description="Helical" evidence="6">
    <location>
        <begin position="18"/>
        <end position="36"/>
    </location>
</feature>
<reference evidence="7" key="1">
    <citation type="journal article" date="2021" name="Front. Microbiol.">
        <title>Comprehensive Comparative Genomics and Phenotyping of Methylobacterium Species.</title>
        <authorList>
            <person name="Alessa O."/>
            <person name="Ogura Y."/>
            <person name="Fujitani Y."/>
            <person name="Takami H."/>
            <person name="Hayashi T."/>
            <person name="Sahin N."/>
            <person name="Tani A."/>
        </authorList>
    </citation>
    <scope>NUCLEOTIDE SEQUENCE</scope>
    <source>
        <strain evidence="7">DSM 23632</strain>
    </source>
</reference>
<evidence type="ECO:0008006" key="9">
    <source>
        <dbReference type="Google" id="ProtNLM"/>
    </source>
</evidence>
<feature type="transmembrane region" description="Helical" evidence="6">
    <location>
        <begin position="194"/>
        <end position="213"/>
    </location>
</feature>
<comment type="subcellular location">
    <subcellularLocation>
        <location evidence="1">Membrane</location>
        <topology evidence="1">Multi-pass membrane protein</topology>
    </subcellularLocation>
</comment>
<gene>
    <name evidence="7" type="ORF">MPOCJGCO_1125</name>
</gene>
<evidence type="ECO:0000256" key="1">
    <source>
        <dbReference type="ARBA" id="ARBA00004141"/>
    </source>
</evidence>
<keyword evidence="4 6" id="KW-1133">Transmembrane helix</keyword>
<evidence type="ECO:0000256" key="6">
    <source>
        <dbReference type="SAM" id="Phobius"/>
    </source>
</evidence>
<feature type="transmembrane region" description="Helical" evidence="6">
    <location>
        <begin position="379"/>
        <end position="400"/>
    </location>
</feature>
<name>A0ABQ4TUS7_9HYPH</name>
<evidence type="ECO:0000256" key="3">
    <source>
        <dbReference type="ARBA" id="ARBA00022692"/>
    </source>
</evidence>
<feature type="transmembrane region" description="Helical" evidence="6">
    <location>
        <begin position="220"/>
        <end position="241"/>
    </location>
</feature>
<organism evidence="7 8">
    <name type="scientific">Methylobacterium trifolii</name>
    <dbReference type="NCBI Taxonomy" id="1003092"/>
    <lineage>
        <taxon>Bacteria</taxon>
        <taxon>Pseudomonadati</taxon>
        <taxon>Pseudomonadota</taxon>
        <taxon>Alphaproteobacteria</taxon>
        <taxon>Hyphomicrobiales</taxon>
        <taxon>Methylobacteriaceae</taxon>
        <taxon>Methylobacterium</taxon>
    </lineage>
</organism>
<feature type="transmembrane region" description="Helical" evidence="6">
    <location>
        <begin position="406"/>
        <end position="426"/>
    </location>
</feature>
<protein>
    <recommendedName>
        <fullName evidence="9">Oligopeptide transporter, OPT family</fullName>
    </recommendedName>
</protein>
<feature type="transmembrane region" description="Helical" evidence="6">
    <location>
        <begin position="79"/>
        <end position="98"/>
    </location>
</feature>
<proteinExistence type="predicted"/>
<evidence type="ECO:0000256" key="4">
    <source>
        <dbReference type="ARBA" id="ARBA00022989"/>
    </source>
</evidence>
<dbReference type="PANTHER" id="PTHR31645:SF0">
    <property type="entry name" value="OLIGOPEPTIDE TRANSPORTER YGL114W-RELATED"/>
    <property type="match status" value="1"/>
</dbReference>
<dbReference type="NCBIfam" id="TIGR00733">
    <property type="entry name" value="OPT family oligopeptide transporter"/>
    <property type="match status" value="1"/>
</dbReference>
<dbReference type="RefSeq" id="WP_238181630.1">
    <property type="nucleotide sequence ID" value="NZ_BPRB01000060.1"/>
</dbReference>
<dbReference type="EMBL" id="BPRB01000060">
    <property type="protein sequence ID" value="GJE59038.1"/>
    <property type="molecule type" value="Genomic_DNA"/>
</dbReference>
<reference evidence="7" key="2">
    <citation type="submission" date="2021-08" db="EMBL/GenBank/DDBJ databases">
        <authorList>
            <person name="Tani A."/>
            <person name="Ola A."/>
            <person name="Ogura Y."/>
            <person name="Katsura K."/>
            <person name="Hayashi T."/>
        </authorList>
    </citation>
    <scope>NUCLEOTIDE SEQUENCE</scope>
    <source>
        <strain evidence="7">DSM 23632</strain>
    </source>
</reference>
<feature type="transmembrane region" description="Helical" evidence="6">
    <location>
        <begin position="588"/>
        <end position="609"/>
    </location>
</feature>
<evidence type="ECO:0000256" key="5">
    <source>
        <dbReference type="ARBA" id="ARBA00023136"/>
    </source>
</evidence>
<feature type="transmembrane region" description="Helical" evidence="6">
    <location>
        <begin position="544"/>
        <end position="567"/>
    </location>
</feature>
<feature type="transmembrane region" description="Helical" evidence="6">
    <location>
        <begin position="342"/>
        <end position="367"/>
    </location>
</feature>
<dbReference type="InterPro" id="IPR004813">
    <property type="entry name" value="OPT"/>
</dbReference>
<dbReference type="PANTHER" id="PTHR31645">
    <property type="entry name" value="OLIGOPEPTIDE TRANSPORTER YGL114W-RELATED"/>
    <property type="match status" value="1"/>
</dbReference>
<keyword evidence="5 6" id="KW-0472">Membrane</keyword>
<dbReference type="InterPro" id="IPR004814">
    <property type="entry name" value="Oligopep_transpt"/>
</dbReference>
<dbReference type="Proteomes" id="UP001055057">
    <property type="component" value="Unassembled WGS sequence"/>
</dbReference>
<keyword evidence="8" id="KW-1185">Reference proteome</keyword>